<dbReference type="SUPFAM" id="SSF46689">
    <property type="entry name" value="Homeodomain-like"/>
    <property type="match status" value="1"/>
</dbReference>
<dbReference type="Proteomes" id="UP001052140">
    <property type="component" value="Unassembled WGS sequence"/>
</dbReference>
<gene>
    <name evidence="5" type="ORF">NCTC11621_00194</name>
    <name evidence="4" type="ORF">PA42_00170</name>
</gene>
<dbReference type="PANTHER" id="PTHR43479:SF11">
    <property type="entry name" value="ACREF_ENVCD OPERON REPRESSOR-RELATED"/>
    <property type="match status" value="1"/>
</dbReference>
<proteinExistence type="predicted"/>
<dbReference type="Gene3D" id="1.10.357.10">
    <property type="entry name" value="Tetracycline Repressor, domain 2"/>
    <property type="match status" value="1"/>
</dbReference>
<feature type="DNA-binding region" description="H-T-H motif" evidence="2">
    <location>
        <begin position="29"/>
        <end position="48"/>
    </location>
</feature>
<dbReference type="InterPro" id="IPR001647">
    <property type="entry name" value="HTH_TetR"/>
</dbReference>
<dbReference type="Proteomes" id="UP000254704">
    <property type="component" value="Unassembled WGS sequence"/>
</dbReference>
<dbReference type="PANTHER" id="PTHR43479">
    <property type="entry name" value="ACREF/ENVCD OPERON REPRESSOR-RELATED"/>
    <property type="match status" value="1"/>
</dbReference>
<feature type="domain" description="HTH tetR-type" evidence="3">
    <location>
        <begin position="6"/>
        <end position="66"/>
    </location>
</feature>
<dbReference type="EMBL" id="BPUX01000001">
    <property type="protein sequence ID" value="GJH41843.1"/>
    <property type="molecule type" value="Genomic_DNA"/>
</dbReference>
<dbReference type="AlphaFoldDB" id="A0A379ES12"/>
<accession>A0A379ES12</accession>
<reference evidence="4" key="2">
    <citation type="submission" date="2024-05" db="EMBL/GenBank/DDBJ databases">
        <title>Determining zoonotic pasteurella genome.</title>
        <authorList>
            <person name="Maeda T."/>
            <person name="Takahashi T."/>
            <person name="Yoshida H."/>
        </authorList>
    </citation>
    <scope>NUCLEOTIDE SEQUENCE</scope>
    <source>
        <strain evidence="4">PA42</strain>
    </source>
</reference>
<dbReference type="InterPro" id="IPR009057">
    <property type="entry name" value="Homeodomain-like_sf"/>
</dbReference>
<dbReference type="GeneID" id="69685954"/>
<dbReference type="GO" id="GO:0003677">
    <property type="term" value="F:DNA binding"/>
    <property type="evidence" value="ECO:0007669"/>
    <property type="project" value="UniProtKB-UniRule"/>
</dbReference>
<dbReference type="PROSITE" id="PS50977">
    <property type="entry name" value="HTH_TETR_2"/>
    <property type="match status" value="1"/>
</dbReference>
<sequence length="187" mass="22389">MRQSDLDMTEHIFMAIDQLMAKDGLHNLSMHKIAKAAKISPGTIYIYFKCKDELLEQFARQVFTRFQRALEKNYDASQNFFEQYRQMWWNVWHFLEENPNILLNMHQYQSLPGFDRVIKEWDRSHWTLFCERAQLAGELCHLPTNILFTLGLDSAIQIAWKKVYFKESLSTEILESVIRRTWCAMQK</sequence>
<dbReference type="InterPro" id="IPR050624">
    <property type="entry name" value="HTH-type_Tx_Regulator"/>
</dbReference>
<dbReference type="Pfam" id="PF22604">
    <property type="entry name" value="TetR_HI_0893_C"/>
    <property type="match status" value="1"/>
</dbReference>
<evidence type="ECO:0000313" key="6">
    <source>
        <dbReference type="Proteomes" id="UP000254704"/>
    </source>
</evidence>
<evidence type="ECO:0000256" key="1">
    <source>
        <dbReference type="ARBA" id="ARBA00023125"/>
    </source>
</evidence>
<reference evidence="5 6" key="1">
    <citation type="submission" date="2018-06" db="EMBL/GenBank/DDBJ databases">
        <authorList>
            <consortium name="Pathogen Informatics"/>
            <person name="Doyle S."/>
        </authorList>
    </citation>
    <scope>NUCLEOTIDE SEQUENCE [LARGE SCALE GENOMIC DNA]</scope>
    <source>
        <strain evidence="5 6">NCTC11621</strain>
    </source>
</reference>
<dbReference type="Pfam" id="PF00440">
    <property type="entry name" value="TetR_N"/>
    <property type="match status" value="1"/>
</dbReference>
<dbReference type="EMBL" id="UGTV01000015">
    <property type="protein sequence ID" value="SUC08660.1"/>
    <property type="molecule type" value="Genomic_DNA"/>
</dbReference>
<evidence type="ECO:0000313" key="7">
    <source>
        <dbReference type="Proteomes" id="UP001052140"/>
    </source>
</evidence>
<dbReference type="PRINTS" id="PR00455">
    <property type="entry name" value="HTHTETR"/>
</dbReference>
<dbReference type="RefSeq" id="WP_115322286.1">
    <property type="nucleotide sequence ID" value="NZ_BPUX01000001.1"/>
</dbReference>
<dbReference type="OrthoDB" id="63332at2"/>
<evidence type="ECO:0000313" key="4">
    <source>
        <dbReference type="EMBL" id="GJH41843.1"/>
    </source>
</evidence>
<evidence type="ECO:0000313" key="5">
    <source>
        <dbReference type="EMBL" id="SUC08660.1"/>
    </source>
</evidence>
<keyword evidence="7" id="KW-1185">Reference proteome</keyword>
<organism evidence="5 6">
    <name type="scientific">Pasteurella canis</name>
    <dbReference type="NCBI Taxonomy" id="753"/>
    <lineage>
        <taxon>Bacteria</taxon>
        <taxon>Pseudomonadati</taxon>
        <taxon>Pseudomonadota</taxon>
        <taxon>Gammaproteobacteria</taxon>
        <taxon>Pasteurellales</taxon>
        <taxon>Pasteurellaceae</taxon>
        <taxon>Pasteurella</taxon>
    </lineage>
</organism>
<name>A0A379ES12_9PAST</name>
<protein>
    <submittedName>
        <fullName evidence="4">HTH-type transcriptional regulator</fullName>
    </submittedName>
    <submittedName>
        <fullName evidence="5">TetR family transcriptional regulator</fullName>
    </submittedName>
</protein>
<dbReference type="InterPro" id="IPR054422">
    <property type="entry name" value="TetR-like_HI_0893_C"/>
</dbReference>
<keyword evidence="1 2" id="KW-0238">DNA-binding</keyword>
<evidence type="ECO:0000256" key="2">
    <source>
        <dbReference type="PROSITE-ProRule" id="PRU00335"/>
    </source>
</evidence>
<evidence type="ECO:0000259" key="3">
    <source>
        <dbReference type="PROSITE" id="PS50977"/>
    </source>
</evidence>